<dbReference type="AlphaFoldDB" id="A0A7D5P681"/>
<gene>
    <name evidence="1" type="ORF">HZS55_16460</name>
</gene>
<dbReference type="GeneID" id="56079489"/>
<name>A0A7D5P681_9EURY</name>
<dbReference type="NCBIfam" id="NF041911">
    <property type="entry name" value="HVO_0649"/>
    <property type="match status" value="1"/>
</dbReference>
<proteinExistence type="predicted"/>
<sequence length="67" mass="7771">MRHHTTRSALEQLTEYYDDTELVCPECGFEDEEGHWRSETDGNVVEYTHECPECGAVGEHTLTVRRD</sequence>
<evidence type="ECO:0008006" key="3">
    <source>
        <dbReference type="Google" id="ProtNLM"/>
    </source>
</evidence>
<dbReference type="KEGG" id="hrr:HZS55_16460"/>
<reference evidence="1 2" key="1">
    <citation type="submission" date="2020-07" db="EMBL/GenBank/DDBJ databases">
        <title>Halosimplex pelagicum sp. nov. and Halosimplex rubrum sp. nov., isolated from salted brown alga Laminaria, and emended description of the genus Halosimplex.</title>
        <authorList>
            <person name="Cui H."/>
        </authorList>
    </citation>
    <scope>NUCLEOTIDE SEQUENCE [LARGE SCALE GENOMIC DNA]</scope>
    <source>
        <strain evidence="1 2">R27</strain>
    </source>
</reference>
<dbReference type="Proteomes" id="UP000509667">
    <property type="component" value="Chromosome"/>
</dbReference>
<dbReference type="EMBL" id="CP058910">
    <property type="protein sequence ID" value="QLH78785.1"/>
    <property type="molecule type" value="Genomic_DNA"/>
</dbReference>
<evidence type="ECO:0000313" key="1">
    <source>
        <dbReference type="EMBL" id="QLH78785.1"/>
    </source>
</evidence>
<accession>A0A7D5P681</accession>
<dbReference type="RefSeq" id="WP_179908663.1">
    <property type="nucleotide sequence ID" value="NZ_CP058910.1"/>
</dbReference>
<protein>
    <recommendedName>
        <fullName evidence="3">Small CPxCG-related zinc finger protein</fullName>
    </recommendedName>
</protein>
<dbReference type="OrthoDB" id="165303at2157"/>
<organism evidence="1 2">
    <name type="scientific">Halosimplex rubrum</name>
    <dbReference type="NCBI Taxonomy" id="869889"/>
    <lineage>
        <taxon>Archaea</taxon>
        <taxon>Methanobacteriati</taxon>
        <taxon>Methanobacteriota</taxon>
        <taxon>Stenosarchaea group</taxon>
        <taxon>Halobacteria</taxon>
        <taxon>Halobacteriales</taxon>
        <taxon>Haloarculaceae</taxon>
        <taxon>Halosimplex</taxon>
    </lineage>
</organism>
<dbReference type="InterPro" id="IPR049696">
    <property type="entry name" value="HVO_0649-like"/>
</dbReference>
<evidence type="ECO:0000313" key="2">
    <source>
        <dbReference type="Proteomes" id="UP000509667"/>
    </source>
</evidence>
<keyword evidence="2" id="KW-1185">Reference proteome</keyword>